<dbReference type="Gene3D" id="3.40.50.1400">
    <property type="match status" value="2"/>
</dbReference>
<proteinExistence type="predicted"/>
<dbReference type="CDD" id="cd03416">
    <property type="entry name" value="CbiX_SirB_N"/>
    <property type="match status" value="1"/>
</dbReference>
<organism evidence="3 4">
    <name type="scientific">Actinoalloteichus hymeniacidonis</name>
    <dbReference type="NCBI Taxonomy" id="340345"/>
    <lineage>
        <taxon>Bacteria</taxon>
        <taxon>Bacillati</taxon>
        <taxon>Actinomycetota</taxon>
        <taxon>Actinomycetes</taxon>
        <taxon>Pseudonocardiales</taxon>
        <taxon>Pseudonocardiaceae</taxon>
        <taxon>Actinoalloteichus</taxon>
    </lineage>
</organism>
<evidence type="ECO:0008006" key="5">
    <source>
        <dbReference type="Google" id="ProtNLM"/>
    </source>
</evidence>
<dbReference type="PANTHER" id="PTHR33542">
    <property type="entry name" value="SIROHYDROCHLORIN FERROCHELATASE, CHLOROPLASTIC"/>
    <property type="match status" value="1"/>
</dbReference>
<keyword evidence="4" id="KW-1185">Reference proteome</keyword>
<sequence length="246" mass="25765">MTSTLVAIAHGSRDSRSPATIDRLVRAVREARPGLVVRAGYLELSTPSLDEVLAEVEPGSVLVPLLLGHAYHAGVDIPAAIERAVRERPGLRLRIAGVLGPDARLEAAVLRRLAEVGVDPTMSEVGVVLAGAGSSQEKSNGLVRQVALDWSRRHGWARVVPAFASATSPSAAEAVQELRAAGAGRIVVAPWFLAPGLLLNRVIDAVRAEAPDAVVAEPMGAAPEVTEVVLSRFASAVEERRGEASP</sequence>
<dbReference type="GO" id="GO:0016829">
    <property type="term" value="F:lyase activity"/>
    <property type="evidence" value="ECO:0007669"/>
    <property type="project" value="UniProtKB-KW"/>
</dbReference>
<keyword evidence="1" id="KW-0479">Metal-binding</keyword>
<dbReference type="SUPFAM" id="SSF53800">
    <property type="entry name" value="Chelatase"/>
    <property type="match status" value="1"/>
</dbReference>
<dbReference type="InterPro" id="IPR002762">
    <property type="entry name" value="CbiX-like"/>
</dbReference>
<evidence type="ECO:0000256" key="2">
    <source>
        <dbReference type="ARBA" id="ARBA00023239"/>
    </source>
</evidence>
<dbReference type="Proteomes" id="UP000095210">
    <property type="component" value="Chromosome"/>
</dbReference>
<dbReference type="CDD" id="cd03414">
    <property type="entry name" value="CbiX_SirB_C"/>
    <property type="match status" value="1"/>
</dbReference>
<dbReference type="PANTHER" id="PTHR33542:SF5">
    <property type="entry name" value="FERROCHELATASE CHE1"/>
    <property type="match status" value="1"/>
</dbReference>
<evidence type="ECO:0000313" key="4">
    <source>
        <dbReference type="Proteomes" id="UP000095210"/>
    </source>
</evidence>
<dbReference type="AlphaFoldDB" id="A0AAC9HTD7"/>
<protein>
    <recommendedName>
        <fullName evidence="5">Sirohydrochlorin cobaltochelatase</fullName>
    </recommendedName>
</protein>
<dbReference type="KEGG" id="ahm:TL08_21455"/>
<dbReference type="RefSeq" id="WP_069851530.1">
    <property type="nucleotide sequence ID" value="NZ_CP014859.1"/>
</dbReference>
<evidence type="ECO:0000313" key="3">
    <source>
        <dbReference type="EMBL" id="AOS65078.1"/>
    </source>
</evidence>
<dbReference type="Pfam" id="PF01903">
    <property type="entry name" value="CbiX"/>
    <property type="match status" value="2"/>
</dbReference>
<evidence type="ECO:0000256" key="1">
    <source>
        <dbReference type="ARBA" id="ARBA00022723"/>
    </source>
</evidence>
<dbReference type="EMBL" id="CP014859">
    <property type="protein sequence ID" value="AOS65078.1"/>
    <property type="molecule type" value="Genomic_DNA"/>
</dbReference>
<reference evidence="4" key="1">
    <citation type="submission" date="2016-03" db="EMBL/GenBank/DDBJ databases">
        <title>Complete genome sequence of the type strain Actinoalloteichus hymeniacidonis DSM 45092.</title>
        <authorList>
            <person name="Schaffert L."/>
            <person name="Albersmeier A."/>
            <person name="Winkler A."/>
            <person name="Kalinowski J."/>
            <person name="Zotchev S."/>
            <person name="Ruckert C."/>
        </authorList>
    </citation>
    <scope>NUCLEOTIDE SEQUENCE [LARGE SCALE GENOMIC DNA]</scope>
    <source>
        <strain evidence="4">HPA177(T) (DSM 45092(T))</strain>
    </source>
</reference>
<name>A0AAC9HTD7_9PSEU</name>
<gene>
    <name evidence="3" type="ORF">TL08_21455</name>
</gene>
<dbReference type="GO" id="GO:0046872">
    <property type="term" value="F:metal ion binding"/>
    <property type="evidence" value="ECO:0007669"/>
    <property type="project" value="UniProtKB-KW"/>
</dbReference>
<dbReference type="InterPro" id="IPR050963">
    <property type="entry name" value="Sirohydro_Cobaltochel/CbiX"/>
</dbReference>
<keyword evidence="2" id="KW-0456">Lyase</keyword>
<accession>A0AAC9HTD7</accession>